<geneLocation type="plasmid" evidence="2 3">
    <name>SNP1</name>
</geneLocation>
<evidence type="ECO:0000256" key="1">
    <source>
        <dbReference type="SAM" id="MobiDB-lite"/>
    </source>
</evidence>
<keyword evidence="3" id="KW-1185">Reference proteome</keyword>
<sequence length="114" mass="11857">MREAALKPRVVTSRRTVPLETGVRRVTPEDVHSPTGASEARLYENFSAALPVAPATGRAASVRPAEATRPAEAPRPGEAVRAAVDVIRVAWPLSTAVTAPPQLAADVDCVPAAA</sequence>
<keyword evidence="2" id="KW-0614">Plasmid</keyword>
<dbReference type="EMBL" id="AP026074">
    <property type="protein sequence ID" value="BDM74175.1"/>
    <property type="molecule type" value="Genomic_DNA"/>
</dbReference>
<evidence type="ECO:0000313" key="3">
    <source>
        <dbReference type="Proteomes" id="UP001059597"/>
    </source>
</evidence>
<organism evidence="2 3">
    <name type="scientific">Streptomyces nigrescens</name>
    <dbReference type="NCBI Taxonomy" id="1920"/>
    <lineage>
        <taxon>Bacteria</taxon>
        <taxon>Bacillati</taxon>
        <taxon>Actinomycetota</taxon>
        <taxon>Actinomycetes</taxon>
        <taxon>Kitasatosporales</taxon>
        <taxon>Streptomycetaceae</taxon>
        <taxon>Streptomyces</taxon>
    </lineage>
</organism>
<gene>
    <name evidence="2" type="ORF">HEK616_76620</name>
</gene>
<proteinExistence type="predicted"/>
<feature type="compositionally biased region" description="Low complexity" evidence="1">
    <location>
        <begin position="62"/>
        <end position="78"/>
    </location>
</feature>
<accession>A0ABN6R9C5</accession>
<protein>
    <submittedName>
        <fullName evidence="2">Uncharacterized protein</fullName>
    </submittedName>
</protein>
<reference evidence="2" key="1">
    <citation type="submission" date="2022-06" db="EMBL/GenBank/DDBJ databases">
        <title>Complete genome sequence of Streptomyces nigrescens HEK616.</title>
        <authorList>
            <person name="Asamizu S."/>
            <person name="Onaka H."/>
        </authorList>
    </citation>
    <scope>NUCLEOTIDE SEQUENCE</scope>
    <source>
        <strain evidence="2">HEK616</strain>
        <plasmid evidence="2">SNP1</plasmid>
    </source>
</reference>
<name>A0ABN6R9C5_STRNI</name>
<dbReference type="Proteomes" id="UP001059597">
    <property type="component" value="Plasmid SNP1"/>
</dbReference>
<evidence type="ECO:0000313" key="2">
    <source>
        <dbReference type="EMBL" id="BDM74175.1"/>
    </source>
</evidence>
<feature type="region of interest" description="Disordered" evidence="1">
    <location>
        <begin position="57"/>
        <end position="78"/>
    </location>
</feature>